<sequence>MGERRLITASRRVRANASVSRLWYPTGEVLAAENVKLRRLSRQGMGVTSPEIAAAATESRLDEIWEAQITGGWEKDGTRQTR</sequence>
<protein>
    <submittedName>
        <fullName evidence="1">Uncharacterized protein</fullName>
    </submittedName>
</protein>
<gene>
    <name evidence="1" type="ORF">PCON_03361</name>
</gene>
<evidence type="ECO:0000313" key="2">
    <source>
        <dbReference type="Proteomes" id="UP000018144"/>
    </source>
</evidence>
<keyword evidence="2" id="KW-1185">Reference proteome</keyword>
<dbReference type="AlphaFoldDB" id="U4LBP2"/>
<reference evidence="1 2" key="1">
    <citation type="journal article" date="2013" name="PLoS Genet.">
        <title>The genome and development-dependent transcriptomes of Pyronema confluens: a window into fungal evolution.</title>
        <authorList>
            <person name="Traeger S."/>
            <person name="Altegoer F."/>
            <person name="Freitag M."/>
            <person name="Gabaldon T."/>
            <person name="Kempken F."/>
            <person name="Kumar A."/>
            <person name="Marcet-Houben M."/>
            <person name="Poggeler S."/>
            <person name="Stajich J.E."/>
            <person name="Nowrousian M."/>
        </authorList>
    </citation>
    <scope>NUCLEOTIDE SEQUENCE [LARGE SCALE GENOMIC DNA]</scope>
    <source>
        <strain evidence="2">CBS 100304</strain>
        <tissue evidence="1">Vegetative mycelium</tissue>
    </source>
</reference>
<dbReference type="Proteomes" id="UP000018144">
    <property type="component" value="Unassembled WGS sequence"/>
</dbReference>
<accession>U4LBP2</accession>
<proteinExistence type="predicted"/>
<name>U4LBP2_PYROM</name>
<evidence type="ECO:0000313" key="1">
    <source>
        <dbReference type="EMBL" id="CCX16662.1"/>
    </source>
</evidence>
<organism evidence="1 2">
    <name type="scientific">Pyronema omphalodes (strain CBS 100304)</name>
    <name type="common">Pyronema confluens</name>
    <dbReference type="NCBI Taxonomy" id="1076935"/>
    <lineage>
        <taxon>Eukaryota</taxon>
        <taxon>Fungi</taxon>
        <taxon>Dikarya</taxon>
        <taxon>Ascomycota</taxon>
        <taxon>Pezizomycotina</taxon>
        <taxon>Pezizomycetes</taxon>
        <taxon>Pezizales</taxon>
        <taxon>Pyronemataceae</taxon>
        <taxon>Pyronema</taxon>
    </lineage>
</organism>
<dbReference type="EMBL" id="HF936492">
    <property type="protein sequence ID" value="CCX16662.1"/>
    <property type="molecule type" value="Genomic_DNA"/>
</dbReference>